<dbReference type="SUPFAM" id="SSF53474">
    <property type="entry name" value="alpha/beta-Hydrolases"/>
    <property type="match status" value="1"/>
</dbReference>
<dbReference type="RefSeq" id="WP_251592552.1">
    <property type="nucleotide sequence ID" value="NZ_JAMLJI010000002.1"/>
</dbReference>
<dbReference type="Gene3D" id="3.40.50.1820">
    <property type="entry name" value="alpha/beta hydrolase"/>
    <property type="match status" value="1"/>
</dbReference>
<organism evidence="2 3">
    <name type="scientific">Larsenimonas suaedae</name>
    <dbReference type="NCBI Taxonomy" id="1851019"/>
    <lineage>
        <taxon>Bacteria</taxon>
        <taxon>Pseudomonadati</taxon>
        <taxon>Pseudomonadota</taxon>
        <taxon>Gammaproteobacteria</taxon>
        <taxon>Oceanospirillales</taxon>
        <taxon>Halomonadaceae</taxon>
        <taxon>Larsenimonas</taxon>
    </lineage>
</organism>
<proteinExistence type="predicted"/>
<evidence type="ECO:0000313" key="2">
    <source>
        <dbReference type="EMBL" id="MDR5894962.1"/>
    </source>
</evidence>
<dbReference type="InterPro" id="IPR029058">
    <property type="entry name" value="AB_hydrolase_fold"/>
</dbReference>
<evidence type="ECO:0000313" key="3">
    <source>
        <dbReference type="Proteomes" id="UP001269375"/>
    </source>
</evidence>
<dbReference type="Proteomes" id="UP001269375">
    <property type="component" value="Unassembled WGS sequence"/>
</dbReference>
<reference evidence="2 3" key="1">
    <citation type="submission" date="2023-04" db="EMBL/GenBank/DDBJ databases">
        <title>A long-awaited taxogenomic arrangement of the family Halomonadaceae.</title>
        <authorList>
            <person name="De La Haba R."/>
            <person name="Chuvochina M."/>
            <person name="Wittouck S."/>
            <person name="Arahal D.R."/>
            <person name="Sanchez-Porro C."/>
            <person name="Hugenholtz P."/>
            <person name="Ventosa A."/>
        </authorList>
    </citation>
    <scope>NUCLEOTIDE SEQUENCE [LARGE SCALE GENOMIC DNA]</scope>
    <source>
        <strain evidence="2 3">DSM 22428</strain>
    </source>
</reference>
<protein>
    <submittedName>
        <fullName evidence="2">Alpha/beta hydrolase</fullName>
    </submittedName>
</protein>
<feature type="domain" description="Serine aminopeptidase S33" evidence="1">
    <location>
        <begin position="67"/>
        <end position="296"/>
    </location>
</feature>
<name>A0ABU1GTQ5_9GAMM</name>
<dbReference type="PANTHER" id="PTHR11614">
    <property type="entry name" value="PHOSPHOLIPASE-RELATED"/>
    <property type="match status" value="1"/>
</dbReference>
<keyword evidence="2" id="KW-0378">Hydrolase</keyword>
<sequence>MTHSLPDFSLLSHSGPPAPVTDTSGLLGEYLAYYRLDRRLPLTETVYSGVIDAGSWALWTQVWCPPAPRGTVFVVHGYFDHLGLYGHLLEALLRANWQVVLWDLPGHGLSNGDRASIDTFNDYVDCLRTVRQTLDEQGLAPGPWCGIGQSTGSAILATDALSDPETPWQSLCLLAPLVRPLGWNQSRWLHSALKPFVRTLKRKFRANSNDQHFARFLHHDDPLQPAFLSVSWVSAMRLWMADLKALPPSPMPTLILQGKQDLTVDWQYNLPMLERKFPNAQTVCHDHARHHLVNELPDIRTPLFDRLVRFIDAPPTAQEAAS</sequence>
<dbReference type="Pfam" id="PF12146">
    <property type="entry name" value="Hydrolase_4"/>
    <property type="match status" value="1"/>
</dbReference>
<dbReference type="EMBL" id="JARWAO010000001">
    <property type="protein sequence ID" value="MDR5894962.1"/>
    <property type="molecule type" value="Genomic_DNA"/>
</dbReference>
<keyword evidence="3" id="KW-1185">Reference proteome</keyword>
<evidence type="ECO:0000259" key="1">
    <source>
        <dbReference type="Pfam" id="PF12146"/>
    </source>
</evidence>
<comment type="caution">
    <text evidence="2">The sequence shown here is derived from an EMBL/GenBank/DDBJ whole genome shotgun (WGS) entry which is preliminary data.</text>
</comment>
<dbReference type="InterPro" id="IPR022742">
    <property type="entry name" value="Hydrolase_4"/>
</dbReference>
<gene>
    <name evidence="2" type="ORF">QC825_02585</name>
</gene>
<dbReference type="GO" id="GO:0016787">
    <property type="term" value="F:hydrolase activity"/>
    <property type="evidence" value="ECO:0007669"/>
    <property type="project" value="UniProtKB-KW"/>
</dbReference>
<accession>A0ABU1GTQ5</accession>
<dbReference type="InterPro" id="IPR051044">
    <property type="entry name" value="MAG_DAG_Lipase"/>
</dbReference>